<dbReference type="EMBL" id="JABFUD020000011">
    <property type="protein sequence ID" value="KAI5073168.1"/>
    <property type="molecule type" value="Genomic_DNA"/>
</dbReference>
<evidence type="ECO:0000313" key="2">
    <source>
        <dbReference type="Proteomes" id="UP000886520"/>
    </source>
</evidence>
<name>A0A9D4USB3_ADICA</name>
<keyword evidence="2" id="KW-1185">Reference proteome</keyword>
<accession>A0A9D4USB3</accession>
<organism evidence="1 2">
    <name type="scientific">Adiantum capillus-veneris</name>
    <name type="common">Maidenhair fern</name>
    <dbReference type="NCBI Taxonomy" id="13818"/>
    <lineage>
        <taxon>Eukaryota</taxon>
        <taxon>Viridiplantae</taxon>
        <taxon>Streptophyta</taxon>
        <taxon>Embryophyta</taxon>
        <taxon>Tracheophyta</taxon>
        <taxon>Polypodiopsida</taxon>
        <taxon>Polypodiidae</taxon>
        <taxon>Polypodiales</taxon>
        <taxon>Pteridineae</taxon>
        <taxon>Pteridaceae</taxon>
        <taxon>Vittarioideae</taxon>
        <taxon>Adiantum</taxon>
    </lineage>
</organism>
<comment type="caution">
    <text evidence="1">The sequence shown here is derived from an EMBL/GenBank/DDBJ whole genome shotgun (WGS) entry which is preliminary data.</text>
</comment>
<evidence type="ECO:0000313" key="1">
    <source>
        <dbReference type="EMBL" id="KAI5073168.1"/>
    </source>
</evidence>
<gene>
    <name evidence="1" type="ORF">GOP47_0011181</name>
</gene>
<protein>
    <submittedName>
        <fullName evidence="1">Uncharacterized protein</fullName>
    </submittedName>
</protein>
<proteinExistence type="predicted"/>
<reference evidence="1" key="1">
    <citation type="submission" date="2021-01" db="EMBL/GenBank/DDBJ databases">
        <title>Adiantum capillus-veneris genome.</title>
        <authorList>
            <person name="Fang Y."/>
            <person name="Liao Q."/>
        </authorList>
    </citation>
    <scope>NUCLEOTIDE SEQUENCE</scope>
    <source>
        <strain evidence="1">H3</strain>
        <tissue evidence="1">Leaf</tissue>
    </source>
</reference>
<sequence>MVLSKCTDGFPPRELLVGIKPSPTFVISSEGYFRLPCFRAKTLRSAEVLPAFILKTREHSASQPPFRESFQ</sequence>
<dbReference type="Proteomes" id="UP000886520">
    <property type="component" value="Chromosome 11"/>
</dbReference>
<dbReference type="AlphaFoldDB" id="A0A9D4USB3"/>